<evidence type="ECO:0000313" key="2">
    <source>
        <dbReference type="EMBL" id="QOJ78725.1"/>
    </source>
</evidence>
<reference evidence="2 3" key="1">
    <citation type="submission" date="2020-10" db="EMBL/GenBank/DDBJ databases">
        <title>Thermofilum lucidum 3507LT sp. nov. a novel member of Thermofilaceae family isolated from Chile hot spring, and proposal of description order Thermofilales.</title>
        <authorList>
            <person name="Zayulina K.S."/>
            <person name="Elcheninov A.G."/>
            <person name="Toshchakov S.V."/>
            <person name="Kublanov I.V."/>
        </authorList>
    </citation>
    <scope>NUCLEOTIDE SEQUENCE [LARGE SCALE GENOMIC DNA]</scope>
    <source>
        <strain evidence="2 3">3507LT</strain>
    </source>
</reference>
<dbReference type="SUPFAM" id="SSF46548">
    <property type="entry name" value="alpha-helical ferredoxin"/>
    <property type="match status" value="1"/>
</dbReference>
<dbReference type="EMBL" id="CP062310">
    <property type="protein sequence ID" value="QOJ78725.1"/>
    <property type="molecule type" value="Genomic_DNA"/>
</dbReference>
<dbReference type="AlphaFoldDB" id="A0A7L9FIW1"/>
<dbReference type="GO" id="GO:0016491">
    <property type="term" value="F:oxidoreductase activity"/>
    <property type="evidence" value="ECO:0007669"/>
    <property type="project" value="UniProtKB-ARBA"/>
</dbReference>
<dbReference type="InParanoid" id="A0A7L9FIW1"/>
<organism evidence="2 3">
    <name type="scientific">Infirmifilum lucidum</name>
    <dbReference type="NCBI Taxonomy" id="2776706"/>
    <lineage>
        <taxon>Archaea</taxon>
        <taxon>Thermoproteota</taxon>
        <taxon>Thermoprotei</taxon>
        <taxon>Thermofilales</taxon>
        <taxon>Thermofilaceae</taxon>
        <taxon>Infirmifilum</taxon>
    </lineage>
</organism>
<gene>
    <name evidence="2" type="ORF">IG193_08245</name>
</gene>
<accession>A0A7L9FIW1</accession>
<dbReference type="GeneID" id="59149879"/>
<dbReference type="KEGG" id="thel:IG193_08245"/>
<name>A0A7L9FIW1_9CREN</name>
<dbReference type="InterPro" id="IPR017900">
    <property type="entry name" value="4Fe4S_Fe_S_CS"/>
</dbReference>
<dbReference type="Proteomes" id="UP000594121">
    <property type="component" value="Chromosome"/>
</dbReference>
<dbReference type="PROSITE" id="PS51379">
    <property type="entry name" value="4FE4S_FER_2"/>
    <property type="match status" value="1"/>
</dbReference>
<feature type="domain" description="4Fe-4S ferredoxin-type" evidence="1">
    <location>
        <begin position="61"/>
        <end position="90"/>
    </location>
</feature>
<dbReference type="PROSITE" id="PS00198">
    <property type="entry name" value="4FE4S_FER_1"/>
    <property type="match status" value="1"/>
</dbReference>
<dbReference type="Gene3D" id="3.30.70.20">
    <property type="match status" value="1"/>
</dbReference>
<sequence length="261" mass="28930">MVSLATLKAVRLTPTLVVRFMLLPLHRVRNPCLYCPGICLTACPTFLASGNLAMSPLGYSRNINLGREKCVKCWRCVRECPLGYPLPETFHDTPIKLTLSIAKEGKPTLVVSEGLEESIGTKLAEKYGLGLAVVRGITERYTEGRRVEISSLRKVLKTLRHRDPVAMSPEVAHSLGIPFLLEMPELLKPVSFTGRVHVPCLILDKGERVLRSLEKVNINVTEVVVDKCIKVSSVEPDTLYLCPRATLHNAKTIFDLMLSDG</sequence>
<keyword evidence="3" id="KW-1185">Reference proteome</keyword>
<protein>
    <recommendedName>
        <fullName evidence="1">4Fe-4S ferredoxin-type domain-containing protein</fullName>
    </recommendedName>
</protein>
<evidence type="ECO:0000259" key="1">
    <source>
        <dbReference type="PROSITE" id="PS51379"/>
    </source>
</evidence>
<dbReference type="RefSeq" id="WP_192818697.1">
    <property type="nucleotide sequence ID" value="NZ_CP062310.1"/>
</dbReference>
<evidence type="ECO:0000313" key="3">
    <source>
        <dbReference type="Proteomes" id="UP000594121"/>
    </source>
</evidence>
<proteinExistence type="predicted"/>
<dbReference type="InterPro" id="IPR017896">
    <property type="entry name" value="4Fe4S_Fe-S-bd"/>
</dbReference>